<comment type="subcellular location">
    <subcellularLocation>
        <location evidence="1">Membrane</location>
        <topology evidence="1">Multi-pass membrane protein</topology>
    </subcellularLocation>
</comment>
<gene>
    <name evidence="11" type="ORF">EHS25_002800</name>
</gene>
<dbReference type="InterPro" id="IPR036259">
    <property type="entry name" value="MFS_trans_sf"/>
</dbReference>
<protein>
    <recommendedName>
        <fullName evidence="10">Major facilitator superfamily (MFS) profile domain-containing protein</fullName>
    </recommendedName>
</protein>
<evidence type="ECO:0000256" key="4">
    <source>
        <dbReference type="ARBA" id="ARBA00022692"/>
    </source>
</evidence>
<proteinExistence type="inferred from homology"/>
<feature type="transmembrane region" description="Helical" evidence="9">
    <location>
        <begin position="150"/>
        <end position="169"/>
    </location>
</feature>
<dbReference type="AlphaFoldDB" id="A0A427YDU8"/>
<keyword evidence="4 9" id="KW-0812">Transmembrane</keyword>
<keyword evidence="12" id="KW-1185">Reference proteome</keyword>
<dbReference type="SUPFAM" id="SSF103473">
    <property type="entry name" value="MFS general substrate transporter"/>
    <property type="match status" value="1"/>
</dbReference>
<keyword evidence="6 9" id="KW-0472">Membrane</keyword>
<dbReference type="GO" id="GO:0016020">
    <property type="term" value="C:membrane"/>
    <property type="evidence" value="ECO:0007669"/>
    <property type="project" value="UniProtKB-SubCell"/>
</dbReference>
<evidence type="ECO:0000256" key="8">
    <source>
        <dbReference type="RuleBase" id="RU003346"/>
    </source>
</evidence>
<dbReference type="GO" id="GO:0005351">
    <property type="term" value="F:carbohydrate:proton symporter activity"/>
    <property type="evidence" value="ECO:0007669"/>
    <property type="project" value="TreeGrafter"/>
</dbReference>
<dbReference type="InterPro" id="IPR003663">
    <property type="entry name" value="Sugar/inositol_transpt"/>
</dbReference>
<dbReference type="InterPro" id="IPR005829">
    <property type="entry name" value="Sugar_transporter_CS"/>
</dbReference>
<comment type="caution">
    <text evidence="11">The sequence shown here is derived from an EMBL/GenBank/DDBJ whole genome shotgun (WGS) entry which is preliminary data.</text>
</comment>
<feature type="transmembrane region" description="Helical" evidence="9">
    <location>
        <begin position="248"/>
        <end position="269"/>
    </location>
</feature>
<dbReference type="InterPro" id="IPR005828">
    <property type="entry name" value="MFS_sugar_transport-like"/>
</dbReference>
<feature type="transmembrane region" description="Helical" evidence="9">
    <location>
        <begin position="420"/>
        <end position="439"/>
    </location>
</feature>
<dbReference type="NCBIfam" id="TIGR00879">
    <property type="entry name" value="SP"/>
    <property type="match status" value="1"/>
</dbReference>
<evidence type="ECO:0000256" key="1">
    <source>
        <dbReference type="ARBA" id="ARBA00004141"/>
    </source>
</evidence>
<dbReference type="PROSITE" id="PS00217">
    <property type="entry name" value="SUGAR_TRANSPORT_2"/>
    <property type="match status" value="1"/>
</dbReference>
<evidence type="ECO:0000313" key="11">
    <source>
        <dbReference type="EMBL" id="RSH89134.1"/>
    </source>
</evidence>
<evidence type="ECO:0000256" key="7">
    <source>
        <dbReference type="ARBA" id="ARBA00049119"/>
    </source>
</evidence>
<evidence type="ECO:0000256" key="9">
    <source>
        <dbReference type="SAM" id="Phobius"/>
    </source>
</evidence>
<feature type="transmembrane region" description="Helical" evidence="9">
    <location>
        <begin position="208"/>
        <end position="228"/>
    </location>
</feature>
<dbReference type="Pfam" id="PF00083">
    <property type="entry name" value="Sugar_tr"/>
    <property type="match status" value="1"/>
</dbReference>
<feature type="transmembrane region" description="Helical" evidence="9">
    <location>
        <begin position="493"/>
        <end position="509"/>
    </location>
</feature>
<evidence type="ECO:0000256" key="2">
    <source>
        <dbReference type="ARBA" id="ARBA00010992"/>
    </source>
</evidence>
<dbReference type="OrthoDB" id="6612291at2759"/>
<dbReference type="PANTHER" id="PTHR48022">
    <property type="entry name" value="PLASTIDIC GLUCOSE TRANSPORTER 4"/>
    <property type="match status" value="1"/>
</dbReference>
<dbReference type="EMBL" id="RSCD01000015">
    <property type="protein sequence ID" value="RSH89134.1"/>
    <property type="molecule type" value="Genomic_DNA"/>
</dbReference>
<organism evidence="11 12">
    <name type="scientific">Saitozyma podzolica</name>
    <dbReference type="NCBI Taxonomy" id="1890683"/>
    <lineage>
        <taxon>Eukaryota</taxon>
        <taxon>Fungi</taxon>
        <taxon>Dikarya</taxon>
        <taxon>Basidiomycota</taxon>
        <taxon>Agaricomycotina</taxon>
        <taxon>Tremellomycetes</taxon>
        <taxon>Tremellales</taxon>
        <taxon>Trimorphomycetaceae</taxon>
        <taxon>Saitozyma</taxon>
    </lineage>
</organism>
<evidence type="ECO:0000256" key="5">
    <source>
        <dbReference type="ARBA" id="ARBA00022989"/>
    </source>
</evidence>
<dbReference type="Proteomes" id="UP000279259">
    <property type="component" value="Unassembled WGS sequence"/>
</dbReference>
<keyword evidence="3 8" id="KW-0813">Transport</keyword>
<sequence length="551" mass="60651">MSSFPMIDEARDEKALVEMSSTRPGDVKNVDSIPVEELEFADGFHDAVRLATEREHMLTFRQALRLYPASFFWAIAISFTIIMEGYDTYLLGNFYAYPSFAKKYGQYQADSGTWVIPANWQVALSDVGNIGNVVGLLLMGVLTDRFGHRLVIMAGLLVMVALNFMTFFAPNVQVLTAAMALGGIPTGVFGIMGSAYASEVCPLALRGFLTSFVNICWIIGQLVASGVLEALVGNPTEWSYRIPFAIEWAWPVPIFILAIFAPDSPWWCVRRGNLGGAEKSLTRLSSGSTPTEIRQTLAMMVHTDKLEKAVKTEVSMWDCFKGTNLRRTEIACMVLAAQALSGESFAYGSTYFFTQAGLSSADSYKLNFGASAVAFVATCGSWILMIWFGRRTLILWGFSAMALDLLLIGVLSYVNHQAATWTQAALTVVWLGLYSLTLGPQSFGLAAEVSATRLRSQTVSLARLTYQLASLVTNTIEPYLINPTAAGLKGKTAFVWFGISVLTIAWCAFRMPETKGITYTEMDILFEKRTPAWRFKQAKVDVIDEGHHGEA</sequence>
<comment type="catalytic activity">
    <reaction evidence="7">
        <text>myo-inositol(out) + H(+)(out) = myo-inositol(in) + H(+)(in)</text>
        <dbReference type="Rhea" id="RHEA:60364"/>
        <dbReference type="ChEBI" id="CHEBI:15378"/>
        <dbReference type="ChEBI" id="CHEBI:17268"/>
    </reaction>
</comment>
<reference evidence="11 12" key="1">
    <citation type="submission" date="2018-11" db="EMBL/GenBank/DDBJ databases">
        <title>Genome sequence of Saitozyma podzolica DSM 27192.</title>
        <authorList>
            <person name="Aliyu H."/>
            <person name="Gorte O."/>
            <person name="Ochsenreither K."/>
        </authorList>
    </citation>
    <scope>NUCLEOTIDE SEQUENCE [LARGE SCALE GENOMIC DNA]</scope>
    <source>
        <strain evidence="11 12">DSM 27192</strain>
    </source>
</reference>
<feature type="transmembrane region" description="Helical" evidence="9">
    <location>
        <begin position="120"/>
        <end position="143"/>
    </location>
</feature>
<evidence type="ECO:0000256" key="6">
    <source>
        <dbReference type="ARBA" id="ARBA00023136"/>
    </source>
</evidence>
<evidence type="ECO:0000256" key="3">
    <source>
        <dbReference type="ARBA" id="ARBA00022448"/>
    </source>
</evidence>
<dbReference type="Gene3D" id="1.20.1250.20">
    <property type="entry name" value="MFS general substrate transporter like domains"/>
    <property type="match status" value="1"/>
</dbReference>
<dbReference type="PROSITE" id="PS50850">
    <property type="entry name" value="MFS"/>
    <property type="match status" value="1"/>
</dbReference>
<dbReference type="InterPro" id="IPR020846">
    <property type="entry name" value="MFS_dom"/>
</dbReference>
<accession>A0A427YDU8</accession>
<evidence type="ECO:0000259" key="10">
    <source>
        <dbReference type="PROSITE" id="PS50850"/>
    </source>
</evidence>
<feature type="domain" description="Major facilitator superfamily (MFS) profile" evidence="10">
    <location>
        <begin position="73"/>
        <end position="515"/>
    </location>
</feature>
<feature type="transmembrane region" description="Helical" evidence="9">
    <location>
        <begin position="64"/>
        <end position="83"/>
    </location>
</feature>
<evidence type="ECO:0000313" key="12">
    <source>
        <dbReference type="Proteomes" id="UP000279259"/>
    </source>
</evidence>
<dbReference type="PANTHER" id="PTHR48022:SF83">
    <property type="entry name" value="MAJOR FACILITATOR SUPERFAMILY (MFS) PROFILE DOMAIN-CONTAINING PROTEIN"/>
    <property type="match status" value="1"/>
</dbReference>
<dbReference type="FunFam" id="1.20.1250.20:FF:000078">
    <property type="entry name" value="MFS maltose transporter, putative"/>
    <property type="match status" value="1"/>
</dbReference>
<feature type="transmembrane region" description="Helical" evidence="9">
    <location>
        <begin position="393"/>
        <end position="414"/>
    </location>
</feature>
<keyword evidence="5 9" id="KW-1133">Transmembrane helix</keyword>
<dbReference type="InterPro" id="IPR050360">
    <property type="entry name" value="MFS_Sugar_Transporters"/>
</dbReference>
<name>A0A427YDU8_9TREE</name>
<comment type="similarity">
    <text evidence="2 8">Belongs to the major facilitator superfamily. Sugar transporter (TC 2.A.1.1) family.</text>
</comment>
<feature type="transmembrane region" description="Helical" evidence="9">
    <location>
        <begin position="175"/>
        <end position="196"/>
    </location>
</feature>
<feature type="transmembrane region" description="Helical" evidence="9">
    <location>
        <begin position="368"/>
        <end position="388"/>
    </location>
</feature>